<dbReference type="AlphaFoldDB" id="A0A3L6TIM1"/>
<dbReference type="EMBL" id="PQIB02000001">
    <property type="protein sequence ID" value="RLN40110.1"/>
    <property type="molecule type" value="Genomic_DNA"/>
</dbReference>
<sequence length="56" mass="6468">MPNPIRVRRNQNYPLHCSSPGGAHRIRKQPHDRIRVSFDRGRTRAPAILTPRLEDG</sequence>
<dbReference type="Proteomes" id="UP000275267">
    <property type="component" value="Unassembled WGS sequence"/>
</dbReference>
<protein>
    <submittedName>
        <fullName evidence="2">Uncharacterized protein</fullName>
    </submittedName>
</protein>
<proteinExistence type="predicted"/>
<evidence type="ECO:0000313" key="2">
    <source>
        <dbReference type="EMBL" id="RLN40110.1"/>
    </source>
</evidence>
<accession>A0A3L6TIM1</accession>
<gene>
    <name evidence="2" type="ORF">C2845_PM01G09680</name>
</gene>
<name>A0A3L6TIM1_PANMI</name>
<organism evidence="2 3">
    <name type="scientific">Panicum miliaceum</name>
    <name type="common">Proso millet</name>
    <name type="synonym">Broomcorn millet</name>
    <dbReference type="NCBI Taxonomy" id="4540"/>
    <lineage>
        <taxon>Eukaryota</taxon>
        <taxon>Viridiplantae</taxon>
        <taxon>Streptophyta</taxon>
        <taxon>Embryophyta</taxon>
        <taxon>Tracheophyta</taxon>
        <taxon>Spermatophyta</taxon>
        <taxon>Magnoliopsida</taxon>
        <taxon>Liliopsida</taxon>
        <taxon>Poales</taxon>
        <taxon>Poaceae</taxon>
        <taxon>PACMAD clade</taxon>
        <taxon>Panicoideae</taxon>
        <taxon>Panicodae</taxon>
        <taxon>Paniceae</taxon>
        <taxon>Panicinae</taxon>
        <taxon>Panicum</taxon>
        <taxon>Panicum sect. Panicum</taxon>
    </lineage>
</organism>
<feature type="region of interest" description="Disordered" evidence="1">
    <location>
        <begin position="1"/>
        <end position="27"/>
    </location>
</feature>
<evidence type="ECO:0000313" key="3">
    <source>
        <dbReference type="Proteomes" id="UP000275267"/>
    </source>
</evidence>
<keyword evidence="3" id="KW-1185">Reference proteome</keyword>
<reference evidence="3" key="1">
    <citation type="journal article" date="2019" name="Nat. Commun.">
        <title>The genome of broomcorn millet.</title>
        <authorList>
            <person name="Zou C."/>
            <person name="Miki D."/>
            <person name="Li D."/>
            <person name="Tang Q."/>
            <person name="Xiao L."/>
            <person name="Rajput S."/>
            <person name="Deng P."/>
            <person name="Jia W."/>
            <person name="Huang R."/>
            <person name="Zhang M."/>
            <person name="Sun Y."/>
            <person name="Hu J."/>
            <person name="Fu X."/>
            <person name="Schnable P.S."/>
            <person name="Li F."/>
            <person name="Zhang H."/>
            <person name="Feng B."/>
            <person name="Zhu X."/>
            <person name="Liu R."/>
            <person name="Schnable J.C."/>
            <person name="Zhu J.-K."/>
            <person name="Zhang H."/>
        </authorList>
    </citation>
    <scope>NUCLEOTIDE SEQUENCE [LARGE SCALE GENOMIC DNA]</scope>
</reference>
<evidence type="ECO:0000256" key="1">
    <source>
        <dbReference type="SAM" id="MobiDB-lite"/>
    </source>
</evidence>
<comment type="caution">
    <text evidence="2">The sequence shown here is derived from an EMBL/GenBank/DDBJ whole genome shotgun (WGS) entry which is preliminary data.</text>
</comment>